<dbReference type="GO" id="GO:0003887">
    <property type="term" value="F:DNA-directed DNA polymerase activity"/>
    <property type="evidence" value="ECO:0007669"/>
    <property type="project" value="UniProtKB-EC"/>
</dbReference>
<dbReference type="GO" id="GO:0006261">
    <property type="term" value="P:DNA-templated DNA replication"/>
    <property type="evidence" value="ECO:0007669"/>
    <property type="project" value="TreeGrafter"/>
</dbReference>
<reference evidence="1" key="1">
    <citation type="submission" date="2005-08" db="EMBL/GenBank/DDBJ databases">
        <title>Complete sequence of Chlorobium chlorochromatii CaD3.</title>
        <authorList>
            <person name="Copeland A."/>
            <person name="Lucas S."/>
            <person name="Lapidus A."/>
            <person name="Barry K."/>
            <person name="Detter J.C."/>
            <person name="Glavina T."/>
            <person name="Hammon N."/>
            <person name="Israni S."/>
            <person name="Pitluck S."/>
            <person name="Bryant D."/>
            <person name="Schmutz J."/>
            <person name="Larimer F."/>
            <person name="Land M."/>
            <person name="Kyrpides N."/>
            <person name="Ivanova N."/>
            <person name="Richardson P."/>
        </authorList>
    </citation>
    <scope>NUCLEOTIDE SEQUENCE [LARGE SCALE GENOMIC DNA]</scope>
    <source>
        <strain evidence="1">CaD3</strain>
    </source>
</reference>
<dbReference type="EC" id="2.7.7.7" evidence="1"/>
<gene>
    <name evidence="1" type="ordered locus">Cag_1778</name>
</gene>
<accession>Q3APP6</accession>
<dbReference type="KEGG" id="cch:Cag_1778"/>
<dbReference type="STRING" id="340177.Cag_1778"/>
<dbReference type="Gene3D" id="3.40.50.300">
    <property type="entry name" value="P-loop containing nucleotide triphosphate hydrolases"/>
    <property type="match status" value="1"/>
</dbReference>
<name>Q3APP6_CHLCH</name>
<dbReference type="OrthoDB" id="9811073at2"/>
<keyword evidence="1" id="KW-0808">Transferase</keyword>
<evidence type="ECO:0000313" key="1">
    <source>
        <dbReference type="EMBL" id="ABB29029.1"/>
    </source>
</evidence>
<dbReference type="Pfam" id="PF13177">
    <property type="entry name" value="DNA_pol3_delta2"/>
    <property type="match status" value="1"/>
</dbReference>
<dbReference type="AlphaFoldDB" id="Q3APP6"/>
<dbReference type="PANTHER" id="PTHR11669">
    <property type="entry name" value="REPLICATION FACTOR C / DNA POLYMERASE III GAMMA-TAU SUBUNIT"/>
    <property type="match status" value="1"/>
</dbReference>
<dbReference type="eggNOG" id="COG2812">
    <property type="taxonomic scope" value="Bacteria"/>
</dbReference>
<dbReference type="InterPro" id="IPR050238">
    <property type="entry name" value="DNA_Rep/Repair_Clamp_Loader"/>
</dbReference>
<dbReference type="InterPro" id="IPR027417">
    <property type="entry name" value="P-loop_NTPase"/>
</dbReference>
<dbReference type="EMBL" id="CP000108">
    <property type="protein sequence ID" value="ABB29029.1"/>
    <property type="molecule type" value="Genomic_DNA"/>
</dbReference>
<dbReference type="PANTHER" id="PTHR11669:SF8">
    <property type="entry name" value="DNA POLYMERASE III SUBUNIT DELTA"/>
    <property type="match status" value="1"/>
</dbReference>
<sequence>MSWSSIIGQQQQLRVLQHALETGRFAHAYLFMGAEGCGKEAVAFEIAALLNCRNASASPQVGACNTCPDCEKVHALNHPNVEYIFPVEAVLLEGGGDLAKKENKRFTEAKERYDALIERKKENPYFAPAMERSMGILTEQILSLQQKALFMPSVGSKKIFIISQAERLHPSAANKLLKLLEEPPEHVLFILISSRPEALLPTIRSRCQAVKFSRITTMQLREWLAQHRPDIVEPERSFVVNFSRGNLRLAWDLLSNRSSDMAEAPALQLRNQALDYLRYVLTPNRFHEAIVACEQYAKSLSRRELTLFLAALLLFFQDACHRRINPSVADLNNPDLSDNVNRFAKNFPNTNYFALSQAIEDAISSLERNVAPLLVMATLTTELRQQLQRRG</sequence>
<dbReference type="SUPFAM" id="SSF52540">
    <property type="entry name" value="P-loop containing nucleoside triphosphate hydrolases"/>
    <property type="match status" value="1"/>
</dbReference>
<keyword evidence="1" id="KW-0548">Nucleotidyltransferase</keyword>
<dbReference type="HOGENOM" id="CLU_006229_4_0_10"/>
<proteinExistence type="predicted"/>
<protein>
    <submittedName>
        <fullName evidence="1">DNA polymerase III, delta subunit, putative</fullName>
        <ecNumber evidence="1">2.7.7.7</ecNumber>
    </submittedName>
</protein>
<organism evidence="1">
    <name type="scientific">Chlorobium chlorochromatii (strain CaD3)</name>
    <dbReference type="NCBI Taxonomy" id="340177"/>
    <lineage>
        <taxon>Bacteria</taxon>
        <taxon>Pseudomonadati</taxon>
        <taxon>Chlorobiota</taxon>
        <taxon>Chlorobiia</taxon>
        <taxon>Chlorobiales</taxon>
        <taxon>Chlorobiaceae</taxon>
        <taxon>Chlorobium/Pelodictyon group</taxon>
        <taxon>Chlorobium</taxon>
    </lineage>
</organism>